<dbReference type="PANTHER" id="PTHR24320:SF148">
    <property type="entry name" value="NAD(P)-BINDING ROSSMANN-FOLD SUPERFAMILY PROTEIN"/>
    <property type="match status" value="1"/>
</dbReference>
<dbReference type="InterPro" id="IPR002347">
    <property type="entry name" value="SDR_fam"/>
</dbReference>
<keyword evidence="2" id="KW-0560">Oxidoreductase</keyword>
<dbReference type="PRINTS" id="PR00081">
    <property type="entry name" value="GDHRDH"/>
</dbReference>
<evidence type="ECO:0000256" key="1">
    <source>
        <dbReference type="ARBA" id="ARBA00006484"/>
    </source>
</evidence>
<dbReference type="InterPro" id="IPR036291">
    <property type="entry name" value="NAD(P)-bd_dom_sf"/>
</dbReference>
<reference evidence="3 4" key="2">
    <citation type="submission" date="2014-09" db="EMBL/GenBank/DDBJ databases">
        <authorList>
            <consortium name="NBRP consortium"/>
            <person name="Sawabe T."/>
            <person name="Meirelles P."/>
            <person name="Nakanishi M."/>
            <person name="Sayaka M."/>
            <person name="Hattori M."/>
            <person name="Ohkuma M."/>
        </authorList>
    </citation>
    <scope>NUCLEOTIDE SEQUENCE [LARGE SCALE GENOMIC DNA]</scope>
    <source>
        <strain evidence="4">JCM19235</strain>
    </source>
</reference>
<comment type="similarity">
    <text evidence="1">Belongs to the short-chain dehydrogenases/reductases (SDR) family.</text>
</comment>
<dbReference type="STRING" id="990268.JCM19235_1666"/>
<dbReference type="AlphaFoldDB" id="A0A090S281"/>
<evidence type="ECO:0000313" key="3">
    <source>
        <dbReference type="EMBL" id="GAL21840.1"/>
    </source>
</evidence>
<evidence type="ECO:0000256" key="2">
    <source>
        <dbReference type="ARBA" id="ARBA00023002"/>
    </source>
</evidence>
<comment type="caution">
    <text evidence="3">The sequence shown here is derived from an EMBL/GenBank/DDBJ whole genome shotgun (WGS) entry which is preliminary data.</text>
</comment>
<accession>A0A090S281</accession>
<reference evidence="3 4" key="1">
    <citation type="submission" date="2014-09" db="EMBL/GenBank/DDBJ databases">
        <title>Vibrio maritimus JCM 19235. (C45) whole genome shotgun sequence.</title>
        <authorList>
            <person name="Sawabe T."/>
            <person name="Meirelles P."/>
            <person name="Nakanishi M."/>
            <person name="Sayaka M."/>
            <person name="Hattori M."/>
            <person name="Ohkuma M."/>
        </authorList>
    </citation>
    <scope>NUCLEOTIDE SEQUENCE [LARGE SCALE GENOMIC DNA]</scope>
    <source>
        <strain evidence="4">JCM19235</strain>
    </source>
</reference>
<dbReference type="Proteomes" id="UP000029228">
    <property type="component" value="Unassembled WGS sequence"/>
</dbReference>
<protein>
    <submittedName>
        <fullName evidence="3">Probable oxidoreductase/short-chain dehydrogenase</fullName>
    </submittedName>
</protein>
<proteinExistence type="inferred from homology"/>
<dbReference type="Pfam" id="PF00106">
    <property type="entry name" value="adh_short"/>
    <property type="match status" value="1"/>
</dbReference>
<dbReference type="PANTHER" id="PTHR24320">
    <property type="entry name" value="RETINOL DEHYDROGENASE"/>
    <property type="match status" value="1"/>
</dbReference>
<gene>
    <name evidence="3" type="ORF">JCM19235_1666</name>
</gene>
<keyword evidence="4" id="KW-1185">Reference proteome</keyword>
<dbReference type="EMBL" id="BBMR01000010">
    <property type="protein sequence ID" value="GAL21840.1"/>
    <property type="molecule type" value="Genomic_DNA"/>
</dbReference>
<name>A0A090S281_9VIBR</name>
<dbReference type="SUPFAM" id="SSF51735">
    <property type="entry name" value="NAD(P)-binding Rossmann-fold domains"/>
    <property type="match status" value="1"/>
</dbReference>
<sequence>MSRKPWSADDIPNQKGRVSVVTGATSGIGKETAKVLAQKQSTVILAVRNVSKGEKVAEEIRADYSDADILVMPLDLSSLRSIQAFSSLFLAKFNRLDLLINNAGVACLMPRLMTDLKF</sequence>
<dbReference type="GO" id="GO:0016491">
    <property type="term" value="F:oxidoreductase activity"/>
    <property type="evidence" value="ECO:0007669"/>
    <property type="project" value="UniProtKB-KW"/>
</dbReference>
<organism evidence="3 4">
    <name type="scientific">Vibrio maritimus</name>
    <dbReference type="NCBI Taxonomy" id="990268"/>
    <lineage>
        <taxon>Bacteria</taxon>
        <taxon>Pseudomonadati</taxon>
        <taxon>Pseudomonadota</taxon>
        <taxon>Gammaproteobacteria</taxon>
        <taxon>Vibrionales</taxon>
        <taxon>Vibrionaceae</taxon>
        <taxon>Vibrio</taxon>
    </lineage>
</organism>
<evidence type="ECO:0000313" key="4">
    <source>
        <dbReference type="Proteomes" id="UP000029228"/>
    </source>
</evidence>
<dbReference type="Gene3D" id="3.40.50.720">
    <property type="entry name" value="NAD(P)-binding Rossmann-like Domain"/>
    <property type="match status" value="1"/>
</dbReference>